<feature type="compositionally biased region" description="Basic and acidic residues" evidence="11">
    <location>
        <begin position="34"/>
        <end position="44"/>
    </location>
</feature>
<dbReference type="PANTHER" id="PTHR45832:SF22">
    <property type="entry name" value="SERINE_THREONINE-PROTEIN KINASE SAMKA-RELATED"/>
    <property type="match status" value="1"/>
</dbReference>
<evidence type="ECO:0000256" key="4">
    <source>
        <dbReference type="ARBA" id="ARBA00022679"/>
    </source>
</evidence>
<evidence type="ECO:0000256" key="6">
    <source>
        <dbReference type="ARBA" id="ARBA00022777"/>
    </source>
</evidence>
<feature type="domain" description="CRIB" evidence="13">
    <location>
        <begin position="68"/>
        <end position="81"/>
    </location>
</feature>
<evidence type="ECO:0000256" key="10">
    <source>
        <dbReference type="PROSITE-ProRule" id="PRU10141"/>
    </source>
</evidence>
<accession>A0ABP1QL05</accession>
<reference evidence="14 15" key="1">
    <citation type="submission" date="2024-08" db="EMBL/GenBank/DDBJ databases">
        <authorList>
            <person name="Cucini C."/>
            <person name="Frati F."/>
        </authorList>
    </citation>
    <scope>NUCLEOTIDE SEQUENCE [LARGE SCALE GENOMIC DNA]</scope>
</reference>
<organism evidence="14 15">
    <name type="scientific">Orchesella dallaii</name>
    <dbReference type="NCBI Taxonomy" id="48710"/>
    <lineage>
        <taxon>Eukaryota</taxon>
        <taxon>Metazoa</taxon>
        <taxon>Ecdysozoa</taxon>
        <taxon>Arthropoda</taxon>
        <taxon>Hexapoda</taxon>
        <taxon>Collembola</taxon>
        <taxon>Entomobryomorpha</taxon>
        <taxon>Entomobryoidea</taxon>
        <taxon>Orchesellidae</taxon>
        <taxon>Orchesellinae</taxon>
        <taxon>Orchesella</taxon>
    </lineage>
</organism>
<keyword evidence="5 10" id="KW-0547">Nucleotide-binding</keyword>
<keyword evidence="6" id="KW-0418">Kinase</keyword>
<keyword evidence="15" id="KW-1185">Reference proteome</keyword>
<evidence type="ECO:0000256" key="3">
    <source>
        <dbReference type="ARBA" id="ARBA00022527"/>
    </source>
</evidence>
<dbReference type="Pfam" id="PF00786">
    <property type="entry name" value="PBD"/>
    <property type="match status" value="1"/>
</dbReference>
<comment type="similarity">
    <text evidence="1">Belongs to the protein kinase superfamily. STE Ser/Thr protein kinase family. STE20 subfamily.</text>
</comment>
<feature type="compositionally biased region" description="Basic and acidic residues" evidence="11">
    <location>
        <begin position="170"/>
        <end position="181"/>
    </location>
</feature>
<evidence type="ECO:0000256" key="7">
    <source>
        <dbReference type="ARBA" id="ARBA00022840"/>
    </source>
</evidence>
<feature type="region of interest" description="Disordered" evidence="11">
    <location>
        <begin position="1"/>
        <end position="64"/>
    </location>
</feature>
<dbReference type="InterPro" id="IPR008271">
    <property type="entry name" value="Ser/Thr_kinase_AS"/>
</dbReference>
<comment type="caution">
    <text evidence="14">The sequence shown here is derived from an EMBL/GenBank/DDBJ whole genome shotgun (WGS) entry which is preliminary data.</text>
</comment>
<dbReference type="SMART" id="SM00285">
    <property type="entry name" value="PBD"/>
    <property type="match status" value="1"/>
</dbReference>
<keyword evidence="3" id="KW-0723">Serine/threonine-protein kinase</keyword>
<gene>
    <name evidence="14" type="ORF">ODALV1_LOCUS12595</name>
</gene>
<keyword evidence="4" id="KW-0808">Transferase</keyword>
<feature type="region of interest" description="Disordered" evidence="11">
    <location>
        <begin position="134"/>
        <end position="182"/>
    </location>
</feature>
<dbReference type="InterPro" id="IPR051931">
    <property type="entry name" value="PAK3-like"/>
</dbReference>
<evidence type="ECO:0000256" key="2">
    <source>
        <dbReference type="ARBA" id="ARBA00012513"/>
    </source>
</evidence>
<evidence type="ECO:0000256" key="8">
    <source>
        <dbReference type="ARBA" id="ARBA00047899"/>
    </source>
</evidence>
<dbReference type="PANTHER" id="PTHR45832">
    <property type="entry name" value="SERINE/THREONINE-PROTEIN KINASE SAMKA-RELATED-RELATED"/>
    <property type="match status" value="1"/>
</dbReference>
<dbReference type="InterPro" id="IPR000719">
    <property type="entry name" value="Prot_kinase_dom"/>
</dbReference>
<evidence type="ECO:0000313" key="15">
    <source>
        <dbReference type="Proteomes" id="UP001642540"/>
    </source>
</evidence>
<evidence type="ECO:0000259" key="12">
    <source>
        <dbReference type="PROSITE" id="PS50011"/>
    </source>
</evidence>
<evidence type="ECO:0000256" key="1">
    <source>
        <dbReference type="ARBA" id="ARBA00008874"/>
    </source>
</evidence>
<comment type="catalytic activity">
    <reaction evidence="8">
        <text>L-threonyl-[protein] + ATP = O-phospho-L-threonyl-[protein] + ADP + H(+)</text>
        <dbReference type="Rhea" id="RHEA:46608"/>
        <dbReference type="Rhea" id="RHEA-COMP:11060"/>
        <dbReference type="Rhea" id="RHEA-COMP:11605"/>
        <dbReference type="ChEBI" id="CHEBI:15378"/>
        <dbReference type="ChEBI" id="CHEBI:30013"/>
        <dbReference type="ChEBI" id="CHEBI:30616"/>
        <dbReference type="ChEBI" id="CHEBI:61977"/>
        <dbReference type="ChEBI" id="CHEBI:456216"/>
        <dbReference type="EC" id="2.7.11.1"/>
    </reaction>
</comment>
<feature type="compositionally biased region" description="Low complexity" evidence="11">
    <location>
        <begin position="148"/>
        <end position="159"/>
    </location>
</feature>
<dbReference type="PROSITE" id="PS50108">
    <property type="entry name" value="CRIB"/>
    <property type="match status" value="1"/>
</dbReference>
<dbReference type="InterPro" id="IPR011009">
    <property type="entry name" value="Kinase-like_dom_sf"/>
</dbReference>
<evidence type="ECO:0000256" key="11">
    <source>
        <dbReference type="SAM" id="MobiDB-lite"/>
    </source>
</evidence>
<name>A0ABP1QL05_9HEXA</name>
<dbReference type="Pfam" id="PF00069">
    <property type="entry name" value="Pkinase"/>
    <property type="match status" value="1"/>
</dbReference>
<dbReference type="Gene3D" id="3.30.200.20">
    <property type="entry name" value="Phosphorylase Kinase, domain 1"/>
    <property type="match status" value="1"/>
</dbReference>
<comment type="catalytic activity">
    <reaction evidence="9">
        <text>L-seryl-[protein] + ATP = O-phospho-L-seryl-[protein] + ADP + H(+)</text>
        <dbReference type="Rhea" id="RHEA:17989"/>
        <dbReference type="Rhea" id="RHEA-COMP:9863"/>
        <dbReference type="Rhea" id="RHEA-COMP:11604"/>
        <dbReference type="ChEBI" id="CHEBI:15378"/>
        <dbReference type="ChEBI" id="CHEBI:29999"/>
        <dbReference type="ChEBI" id="CHEBI:30616"/>
        <dbReference type="ChEBI" id="CHEBI:83421"/>
        <dbReference type="ChEBI" id="CHEBI:456216"/>
        <dbReference type="EC" id="2.7.11.1"/>
    </reaction>
</comment>
<sequence>MMSIDDEDKPPAPPVRLTSNRPDPNTIVPVDLRPLPKEPENEKKKGSKSKGSKSSKKGLEATMDKLNISHPTNFEHTVHVGFDPITGEFTGMPDEWKAILHSSNISKQEQKNNPQAVIDVLKWFESKAHNKQESKYMTAVKPSSECNSSRTPTSGSHPSSSPPTTPETPSGKDLEEPEHHSSAPVNHAIVHAPKQQTLSSPVHHYIPPPPPIAARPERTKSIYTKPIEDFETPFPAPNGALVDKNCNTAVGPPIVRSPVGSQPPSLPVSNVDPLSAVTSPLQGVSNERIERQKRKKMSDEEIYAKLRGIVSIGDPNKKYTKLEKIGQGASGTVYTALEASTAQQVAIKTMNLKQQPKKELIINEILVMRQNKHPNVVNYLDSYLVGDELWVVMEYLPGGSLTDVVTETCMDEGQIAAVCREVLQALEFLHANQVIHRDIKSDNILLGMDGSVKLTDFGFCAQISPEQNKRTTMVGTPYWMAPEVVTRKQYGPKVDVWSLGIMAIEMVDGEPPYLNENPIKALYLIATNGKPDIKDRDKMTQEFQDFLDACLEVDVDGRQTASELLRHRFLLKAKPLTSLTPLIVAAKEATKRSC</sequence>
<dbReference type="PROSITE" id="PS50011">
    <property type="entry name" value="PROTEIN_KINASE_DOM"/>
    <property type="match status" value="1"/>
</dbReference>
<dbReference type="InterPro" id="IPR000095">
    <property type="entry name" value="CRIB_dom"/>
</dbReference>
<keyword evidence="7 10" id="KW-0067">ATP-binding</keyword>
<evidence type="ECO:0000259" key="13">
    <source>
        <dbReference type="PROSITE" id="PS50108"/>
    </source>
</evidence>
<feature type="binding site" evidence="10">
    <location>
        <position position="348"/>
    </location>
    <ligand>
        <name>ATP</name>
        <dbReference type="ChEBI" id="CHEBI:30616"/>
    </ligand>
</feature>
<dbReference type="Gene3D" id="3.90.810.10">
    <property type="entry name" value="CRIB domain"/>
    <property type="match status" value="1"/>
</dbReference>
<dbReference type="InterPro" id="IPR036936">
    <property type="entry name" value="CRIB_dom_sf"/>
</dbReference>
<dbReference type="SUPFAM" id="SSF56112">
    <property type="entry name" value="Protein kinase-like (PK-like)"/>
    <property type="match status" value="1"/>
</dbReference>
<feature type="domain" description="Protein kinase" evidence="12">
    <location>
        <begin position="319"/>
        <end position="570"/>
    </location>
</feature>
<dbReference type="CDD" id="cd01093">
    <property type="entry name" value="CRIB_PAK_like"/>
    <property type="match status" value="1"/>
</dbReference>
<dbReference type="EMBL" id="CAXLJM020000038">
    <property type="protein sequence ID" value="CAL8107180.1"/>
    <property type="molecule type" value="Genomic_DNA"/>
</dbReference>
<evidence type="ECO:0000256" key="9">
    <source>
        <dbReference type="ARBA" id="ARBA00048679"/>
    </source>
</evidence>
<dbReference type="PROSITE" id="PS00108">
    <property type="entry name" value="PROTEIN_KINASE_ST"/>
    <property type="match status" value="1"/>
</dbReference>
<dbReference type="Proteomes" id="UP001642540">
    <property type="component" value="Unassembled WGS sequence"/>
</dbReference>
<dbReference type="EC" id="2.7.11.1" evidence="2"/>
<proteinExistence type="inferred from homology"/>
<dbReference type="InterPro" id="IPR033923">
    <property type="entry name" value="PAK_BD"/>
</dbReference>
<feature type="region of interest" description="Disordered" evidence="11">
    <location>
        <begin position="196"/>
        <end position="217"/>
    </location>
</feature>
<evidence type="ECO:0000256" key="5">
    <source>
        <dbReference type="ARBA" id="ARBA00022741"/>
    </source>
</evidence>
<dbReference type="InterPro" id="IPR017441">
    <property type="entry name" value="Protein_kinase_ATP_BS"/>
</dbReference>
<dbReference type="Gene3D" id="1.10.510.10">
    <property type="entry name" value="Transferase(Phosphotransferase) domain 1"/>
    <property type="match status" value="1"/>
</dbReference>
<dbReference type="PROSITE" id="PS00107">
    <property type="entry name" value="PROTEIN_KINASE_ATP"/>
    <property type="match status" value="1"/>
</dbReference>
<feature type="compositionally biased region" description="Basic residues" evidence="11">
    <location>
        <begin position="45"/>
        <end position="56"/>
    </location>
</feature>
<evidence type="ECO:0000313" key="14">
    <source>
        <dbReference type="EMBL" id="CAL8107180.1"/>
    </source>
</evidence>
<dbReference type="SMART" id="SM00220">
    <property type="entry name" value="S_TKc"/>
    <property type="match status" value="1"/>
</dbReference>
<protein>
    <recommendedName>
        <fullName evidence="2">non-specific serine/threonine protein kinase</fullName>
        <ecNumber evidence="2">2.7.11.1</ecNumber>
    </recommendedName>
</protein>